<dbReference type="InterPro" id="IPR035242">
    <property type="entry name" value="DUF5329"/>
</dbReference>
<dbReference type="EMBL" id="BMYU01000002">
    <property type="protein sequence ID" value="GGX35106.1"/>
    <property type="molecule type" value="Genomic_DNA"/>
</dbReference>
<comment type="caution">
    <text evidence="2">The sequence shown here is derived from an EMBL/GenBank/DDBJ whole genome shotgun (WGS) entry which is preliminary data.</text>
</comment>
<accession>A0ABQ2XUL0</accession>
<feature type="chain" id="PRO_5047360038" description="DUF5329 domain-containing protein" evidence="1">
    <location>
        <begin position="20"/>
        <end position="121"/>
    </location>
</feature>
<evidence type="ECO:0000313" key="2">
    <source>
        <dbReference type="EMBL" id="GGX35106.1"/>
    </source>
</evidence>
<gene>
    <name evidence="2" type="ORF">GCM10010946_10540</name>
</gene>
<organism evidence="2 3">
    <name type="scientific">Undibacterium squillarum</name>
    <dbReference type="NCBI Taxonomy" id="1131567"/>
    <lineage>
        <taxon>Bacteria</taxon>
        <taxon>Pseudomonadati</taxon>
        <taxon>Pseudomonadota</taxon>
        <taxon>Betaproteobacteria</taxon>
        <taxon>Burkholderiales</taxon>
        <taxon>Oxalobacteraceae</taxon>
        <taxon>Undibacterium</taxon>
    </lineage>
</organism>
<dbReference type="RefSeq" id="WP_189356005.1">
    <property type="nucleotide sequence ID" value="NZ_BMYU01000002.1"/>
</dbReference>
<protein>
    <recommendedName>
        <fullName evidence="4">DUF5329 domain-containing protein</fullName>
    </recommendedName>
</protein>
<evidence type="ECO:0008006" key="4">
    <source>
        <dbReference type="Google" id="ProtNLM"/>
    </source>
</evidence>
<dbReference type="Proteomes" id="UP000653343">
    <property type="component" value="Unassembled WGS sequence"/>
</dbReference>
<keyword evidence="1" id="KW-0732">Signal</keyword>
<sequence>MKKYLLISLLTGATHAAHAEMPVPVKEEIRTLLSRLENSGCEFNRNGSWYSGAEAKSHLLRKLDYVDGKFTVKNTEQFIDMAASQSSSSGKAYQVRCQGAAPVNSAVWLKSQLQHIRSATR</sequence>
<feature type="signal peptide" evidence="1">
    <location>
        <begin position="1"/>
        <end position="19"/>
    </location>
</feature>
<evidence type="ECO:0000313" key="3">
    <source>
        <dbReference type="Proteomes" id="UP000653343"/>
    </source>
</evidence>
<evidence type="ECO:0000256" key="1">
    <source>
        <dbReference type="SAM" id="SignalP"/>
    </source>
</evidence>
<name>A0ABQ2XUL0_9BURK</name>
<dbReference type="Pfam" id="PF17263">
    <property type="entry name" value="DUF5329"/>
    <property type="match status" value="1"/>
</dbReference>
<keyword evidence="3" id="KW-1185">Reference proteome</keyword>
<reference evidence="3" key="1">
    <citation type="journal article" date="2019" name="Int. J. Syst. Evol. Microbiol.">
        <title>The Global Catalogue of Microorganisms (GCM) 10K type strain sequencing project: providing services to taxonomists for standard genome sequencing and annotation.</title>
        <authorList>
            <consortium name="The Broad Institute Genomics Platform"/>
            <consortium name="The Broad Institute Genome Sequencing Center for Infectious Disease"/>
            <person name="Wu L."/>
            <person name="Ma J."/>
        </authorList>
    </citation>
    <scope>NUCLEOTIDE SEQUENCE [LARGE SCALE GENOMIC DNA]</scope>
    <source>
        <strain evidence="3">KCTC 23917</strain>
    </source>
</reference>
<proteinExistence type="predicted"/>